<keyword evidence="2" id="KW-1133">Transmembrane helix</keyword>
<keyword evidence="4" id="KW-1185">Reference proteome</keyword>
<sequence>MSSPTPTPTPTAPGPSSPGGSGALHGGAVAGIAVGVAAFVVLTALPLSFMCYRHQRAKRFAGEQRRGADRQRGDEELQRGRGKGKEKEKGKDGQFGEMA</sequence>
<evidence type="ECO:0000256" key="1">
    <source>
        <dbReference type="SAM" id="MobiDB-lite"/>
    </source>
</evidence>
<evidence type="ECO:0000313" key="4">
    <source>
        <dbReference type="Proteomes" id="UP000053831"/>
    </source>
</evidence>
<gene>
    <name evidence="3" type="ORF">ESCO_001964</name>
</gene>
<reference evidence="3 4" key="1">
    <citation type="submission" date="2015-07" db="EMBL/GenBank/DDBJ databases">
        <title>The genome of the fungus Escovopsis weberi, a specialized disease agent of ant agriculture.</title>
        <authorList>
            <person name="de Man T.J."/>
            <person name="Stajich J.E."/>
            <person name="Kubicek C.P."/>
            <person name="Chenthamara K."/>
            <person name="Atanasova L."/>
            <person name="Druzhinina I.S."/>
            <person name="Birnbaum S."/>
            <person name="Barribeau S.M."/>
            <person name="Teiling C."/>
            <person name="Suen G."/>
            <person name="Currie C."/>
            <person name="Gerardo N.M."/>
        </authorList>
    </citation>
    <scope>NUCLEOTIDE SEQUENCE [LARGE SCALE GENOMIC DNA]</scope>
</reference>
<keyword evidence="2" id="KW-0472">Membrane</keyword>
<dbReference type="Proteomes" id="UP000053831">
    <property type="component" value="Unassembled WGS sequence"/>
</dbReference>
<feature type="region of interest" description="Disordered" evidence="1">
    <location>
        <begin position="1"/>
        <end position="26"/>
    </location>
</feature>
<feature type="compositionally biased region" description="Gly residues" evidence="1">
    <location>
        <begin position="17"/>
        <end position="26"/>
    </location>
</feature>
<comment type="caution">
    <text evidence="3">The sequence shown here is derived from an EMBL/GenBank/DDBJ whole genome shotgun (WGS) entry which is preliminary data.</text>
</comment>
<accession>A0A0M9VWH8</accession>
<dbReference type="EMBL" id="LGSR01000006">
    <property type="protein sequence ID" value="KOS22089.1"/>
    <property type="molecule type" value="Genomic_DNA"/>
</dbReference>
<evidence type="ECO:0000313" key="3">
    <source>
        <dbReference type="EMBL" id="KOS22089.1"/>
    </source>
</evidence>
<feature type="compositionally biased region" description="Basic and acidic residues" evidence="1">
    <location>
        <begin position="60"/>
        <end position="99"/>
    </location>
</feature>
<evidence type="ECO:0000256" key="2">
    <source>
        <dbReference type="SAM" id="Phobius"/>
    </source>
</evidence>
<dbReference type="AlphaFoldDB" id="A0A0M9VWH8"/>
<proteinExistence type="predicted"/>
<feature type="region of interest" description="Disordered" evidence="1">
    <location>
        <begin position="58"/>
        <end position="99"/>
    </location>
</feature>
<organism evidence="3 4">
    <name type="scientific">Escovopsis weberi</name>
    <dbReference type="NCBI Taxonomy" id="150374"/>
    <lineage>
        <taxon>Eukaryota</taxon>
        <taxon>Fungi</taxon>
        <taxon>Dikarya</taxon>
        <taxon>Ascomycota</taxon>
        <taxon>Pezizomycotina</taxon>
        <taxon>Sordariomycetes</taxon>
        <taxon>Hypocreomycetidae</taxon>
        <taxon>Hypocreales</taxon>
        <taxon>Hypocreaceae</taxon>
        <taxon>Escovopsis</taxon>
    </lineage>
</organism>
<feature type="compositionally biased region" description="Pro residues" evidence="1">
    <location>
        <begin position="1"/>
        <end position="16"/>
    </location>
</feature>
<protein>
    <submittedName>
        <fullName evidence="3">Uncharacterized protein</fullName>
    </submittedName>
</protein>
<name>A0A0M9VWH8_ESCWE</name>
<feature type="transmembrane region" description="Helical" evidence="2">
    <location>
        <begin position="23"/>
        <end position="49"/>
    </location>
</feature>
<keyword evidence="2" id="KW-0812">Transmembrane</keyword>